<evidence type="ECO:0000256" key="7">
    <source>
        <dbReference type="SAM" id="SignalP"/>
    </source>
</evidence>
<protein>
    <recommendedName>
        <fullName evidence="6">Lipoprotein</fullName>
    </recommendedName>
</protein>
<evidence type="ECO:0000256" key="6">
    <source>
        <dbReference type="PIRNR" id="PIRNR002854"/>
    </source>
</evidence>
<comment type="similarity">
    <text evidence="6">Belongs to the nlpA lipoprotein family.</text>
</comment>
<proteinExistence type="inferred from homology"/>
<dbReference type="NCBIfam" id="TIGR00363">
    <property type="entry name" value="MetQ/NlpA family lipoprotein"/>
    <property type="match status" value="1"/>
</dbReference>
<keyword evidence="5 6" id="KW-0449">Lipoprotein</keyword>
<evidence type="ECO:0000256" key="5">
    <source>
        <dbReference type="ARBA" id="ARBA00023288"/>
    </source>
</evidence>
<dbReference type="PROSITE" id="PS51257">
    <property type="entry name" value="PROKAR_LIPOPROTEIN"/>
    <property type="match status" value="1"/>
</dbReference>
<dbReference type="SUPFAM" id="SSF53850">
    <property type="entry name" value="Periplasmic binding protein-like II"/>
    <property type="match status" value="1"/>
</dbReference>
<accession>A0ABZ3IE83</accession>
<dbReference type="CDD" id="cd13598">
    <property type="entry name" value="PBP2_lipoprotein_IlpA_like"/>
    <property type="match status" value="1"/>
</dbReference>
<evidence type="ECO:0000256" key="3">
    <source>
        <dbReference type="ARBA" id="ARBA00023136"/>
    </source>
</evidence>
<dbReference type="Proteomes" id="UP000216752">
    <property type="component" value="Chromosome"/>
</dbReference>
<feature type="chain" id="PRO_5045938912" description="Lipoprotein" evidence="7">
    <location>
        <begin position="23"/>
        <end position="273"/>
    </location>
</feature>
<keyword evidence="3" id="KW-0472">Membrane</keyword>
<dbReference type="PANTHER" id="PTHR30429:SF1">
    <property type="entry name" value="D-METHIONINE-BINDING LIPOPROTEIN METQ-RELATED"/>
    <property type="match status" value="1"/>
</dbReference>
<keyword evidence="9" id="KW-1185">Reference proteome</keyword>
<dbReference type="PANTHER" id="PTHR30429">
    <property type="entry name" value="D-METHIONINE-BINDING LIPOPROTEIN METQ"/>
    <property type="match status" value="1"/>
</dbReference>
<keyword evidence="4" id="KW-0564">Palmitate</keyword>
<evidence type="ECO:0000256" key="1">
    <source>
        <dbReference type="ARBA" id="ARBA00004635"/>
    </source>
</evidence>
<dbReference type="InterPro" id="IPR004872">
    <property type="entry name" value="Lipoprotein_NlpA"/>
</dbReference>
<gene>
    <name evidence="8" type="primary">metQ_1</name>
    <name evidence="8" type="ORF">SPSIL_000320</name>
</gene>
<dbReference type="EMBL" id="CP155573">
    <property type="protein sequence ID" value="XFO63945.1"/>
    <property type="molecule type" value="Genomic_DNA"/>
</dbReference>
<dbReference type="RefSeq" id="WP_094603011.1">
    <property type="nucleotide sequence ID" value="NZ_CP155573.1"/>
</dbReference>
<evidence type="ECO:0000256" key="4">
    <source>
        <dbReference type="ARBA" id="ARBA00023139"/>
    </source>
</evidence>
<dbReference type="Gene3D" id="3.40.190.10">
    <property type="entry name" value="Periplasmic binding protein-like II"/>
    <property type="match status" value="2"/>
</dbReference>
<sequence>MKRYTKLLTVFLILAFTVVVLAGCGKQASAPAASDKPLKVGVTAGPHAEIMDVVKKVAEKDGLKIEIVEFNDYVQPNVALSQGDIDANSFQHQPYLDNMVKDRQYDIVFVTKTVIFPMAIYSKKVKSLNELNPGATIAIPNDPTNGGRALLLLERQGLLKLKPGVGLKATAADIAENPKNFKVKELDAAQVPRSLEDVDLAAINTNYAITAGLVPNKDSLAIEDGNSPYANIIAVKAKDKDNPMIAKFIKAYQSEEVKNFVNEHFKGSVIVAW</sequence>
<organism evidence="8 9">
    <name type="scientific">Sporomusa silvacetica DSM 10669</name>
    <dbReference type="NCBI Taxonomy" id="1123289"/>
    <lineage>
        <taxon>Bacteria</taxon>
        <taxon>Bacillati</taxon>
        <taxon>Bacillota</taxon>
        <taxon>Negativicutes</taxon>
        <taxon>Selenomonadales</taxon>
        <taxon>Sporomusaceae</taxon>
        <taxon>Sporomusa</taxon>
    </lineage>
</organism>
<feature type="signal peptide" evidence="7">
    <location>
        <begin position="1"/>
        <end position="22"/>
    </location>
</feature>
<reference evidence="8" key="1">
    <citation type="submission" date="2024-05" db="EMBL/GenBank/DDBJ databases">
        <title>Isolation and characterization of Sporomusa carbonis sp. nov., a carboxydotrophic hydrogenogen in the genus of Sporomusa isolated from a charcoal burning pile.</title>
        <authorList>
            <person name="Boeer T."/>
            <person name="Rosenbaum F."/>
            <person name="Eysell L."/>
            <person name="Mueller V."/>
            <person name="Daniel R."/>
            <person name="Poehlein A."/>
        </authorList>
    </citation>
    <scope>NUCLEOTIDE SEQUENCE [LARGE SCALE GENOMIC DNA]</scope>
    <source>
        <strain evidence="8">DSM 10669</strain>
    </source>
</reference>
<evidence type="ECO:0000256" key="2">
    <source>
        <dbReference type="ARBA" id="ARBA00022729"/>
    </source>
</evidence>
<name>A0ABZ3IE83_9FIRM</name>
<evidence type="ECO:0000313" key="8">
    <source>
        <dbReference type="EMBL" id="XFO63945.1"/>
    </source>
</evidence>
<evidence type="ECO:0000313" key="9">
    <source>
        <dbReference type="Proteomes" id="UP000216752"/>
    </source>
</evidence>
<comment type="subcellular location">
    <subcellularLocation>
        <location evidence="1">Membrane</location>
        <topology evidence="1">Lipid-anchor</topology>
    </subcellularLocation>
</comment>
<keyword evidence="2 7" id="KW-0732">Signal</keyword>
<dbReference type="Pfam" id="PF03180">
    <property type="entry name" value="Lipoprotein_9"/>
    <property type="match status" value="1"/>
</dbReference>
<dbReference type="PIRSF" id="PIRSF002854">
    <property type="entry name" value="MetQ"/>
    <property type="match status" value="1"/>
</dbReference>